<comment type="caution">
    <text evidence="3">The sequence shown here is derived from an EMBL/GenBank/DDBJ whole genome shotgun (WGS) entry which is preliminary data.</text>
</comment>
<dbReference type="InterPro" id="IPR041920">
    <property type="entry name" value="ROS/MUCR_sf"/>
</dbReference>
<dbReference type="EMBL" id="JBHSCW010000006">
    <property type="protein sequence ID" value="MFC4352270.1"/>
    <property type="molecule type" value="Genomic_DNA"/>
</dbReference>
<evidence type="ECO:0000313" key="4">
    <source>
        <dbReference type="Proteomes" id="UP001595799"/>
    </source>
</evidence>
<evidence type="ECO:0000256" key="2">
    <source>
        <dbReference type="SAM" id="MobiDB-lite"/>
    </source>
</evidence>
<feature type="region of interest" description="Disordered" evidence="2">
    <location>
        <begin position="123"/>
        <end position="164"/>
    </location>
</feature>
<gene>
    <name evidence="3" type="ORF">ACFOW6_12035</name>
</gene>
<dbReference type="RefSeq" id="WP_382422617.1">
    <property type="nucleotide sequence ID" value="NZ_JBHSCW010000006.1"/>
</dbReference>
<organism evidence="3 4">
    <name type="scientific">Fodinicurvata halophila</name>
    <dbReference type="NCBI Taxonomy" id="1419723"/>
    <lineage>
        <taxon>Bacteria</taxon>
        <taxon>Pseudomonadati</taxon>
        <taxon>Pseudomonadota</taxon>
        <taxon>Alphaproteobacteria</taxon>
        <taxon>Rhodospirillales</taxon>
        <taxon>Rhodovibrionaceae</taxon>
        <taxon>Fodinicurvata</taxon>
    </lineage>
</organism>
<dbReference type="Proteomes" id="UP001595799">
    <property type="component" value="Unassembled WGS sequence"/>
</dbReference>
<accession>A0ABV8UNX5</accession>
<evidence type="ECO:0000256" key="1">
    <source>
        <dbReference type="ARBA" id="ARBA00007031"/>
    </source>
</evidence>
<comment type="similarity">
    <text evidence="1">Belongs to the ros/MucR family.</text>
</comment>
<reference evidence="4" key="1">
    <citation type="journal article" date="2019" name="Int. J. Syst. Evol. Microbiol.">
        <title>The Global Catalogue of Microorganisms (GCM) 10K type strain sequencing project: providing services to taxonomists for standard genome sequencing and annotation.</title>
        <authorList>
            <consortium name="The Broad Institute Genomics Platform"/>
            <consortium name="The Broad Institute Genome Sequencing Center for Infectious Disease"/>
            <person name="Wu L."/>
            <person name="Ma J."/>
        </authorList>
    </citation>
    <scope>NUCLEOTIDE SEQUENCE [LARGE SCALE GENOMIC DNA]</scope>
    <source>
        <strain evidence="4">CECT 8472</strain>
    </source>
</reference>
<dbReference type="InterPro" id="IPR008807">
    <property type="entry name" value="ROS_MUCR"/>
</dbReference>
<dbReference type="Gene3D" id="1.10.10.1550">
    <property type="entry name" value="ROS/MUCR transcriptional regulator protein"/>
    <property type="match status" value="1"/>
</dbReference>
<dbReference type="Pfam" id="PF05443">
    <property type="entry name" value="ROS_MUCR"/>
    <property type="match status" value="1"/>
</dbReference>
<keyword evidence="4" id="KW-1185">Reference proteome</keyword>
<sequence length="164" mass="17927">MADNEPTDLELLTYTTEIVAAHVRRNSVASSDVPGLIRSVHEALAESGQPAPEEPKKVPAVPINKSVQPDYIICLEDGKKLKMLKRHLKTAYGMTPEEYREKWNLSPDYPMVAPNYAEQRSSLAKQIGLGKRSKDMPEAPKTSKAAKGTKKGSAKRGRKAAATG</sequence>
<proteinExistence type="inferred from homology"/>
<name>A0ABV8UNX5_9PROT</name>
<evidence type="ECO:0000313" key="3">
    <source>
        <dbReference type="EMBL" id="MFC4352270.1"/>
    </source>
</evidence>
<protein>
    <submittedName>
        <fullName evidence="3">MucR family transcriptional regulator</fullName>
    </submittedName>
</protein>
<feature type="compositionally biased region" description="Basic residues" evidence="2">
    <location>
        <begin position="147"/>
        <end position="164"/>
    </location>
</feature>